<dbReference type="Proteomes" id="UP000887565">
    <property type="component" value="Unplaced"/>
</dbReference>
<name>A0A915JD11_ROMCU</name>
<keyword evidence="1" id="KW-1185">Reference proteome</keyword>
<dbReference type="WBParaSite" id="nRc.2.0.1.t24052-RA">
    <property type="protein sequence ID" value="nRc.2.0.1.t24052-RA"/>
    <property type="gene ID" value="nRc.2.0.1.g24052"/>
</dbReference>
<evidence type="ECO:0000313" key="1">
    <source>
        <dbReference type="Proteomes" id="UP000887565"/>
    </source>
</evidence>
<protein>
    <submittedName>
        <fullName evidence="2">Uncharacterized protein</fullName>
    </submittedName>
</protein>
<evidence type="ECO:0000313" key="2">
    <source>
        <dbReference type="WBParaSite" id="nRc.2.0.1.t24052-RA"/>
    </source>
</evidence>
<reference evidence="2" key="1">
    <citation type="submission" date="2022-11" db="UniProtKB">
        <authorList>
            <consortium name="WormBaseParasite"/>
        </authorList>
    </citation>
    <scope>IDENTIFICATION</scope>
</reference>
<dbReference type="AlphaFoldDB" id="A0A915JD11"/>
<accession>A0A915JD11</accession>
<proteinExistence type="predicted"/>
<organism evidence="1 2">
    <name type="scientific">Romanomermis culicivorax</name>
    <name type="common">Nematode worm</name>
    <dbReference type="NCBI Taxonomy" id="13658"/>
    <lineage>
        <taxon>Eukaryota</taxon>
        <taxon>Metazoa</taxon>
        <taxon>Ecdysozoa</taxon>
        <taxon>Nematoda</taxon>
        <taxon>Enoplea</taxon>
        <taxon>Dorylaimia</taxon>
        <taxon>Mermithida</taxon>
        <taxon>Mermithoidea</taxon>
        <taxon>Mermithidae</taxon>
        <taxon>Romanomermis</taxon>
    </lineage>
</organism>
<sequence length="77" mass="9130">MFSDRSQQDLSDGTKLIRSRQALSDGTKLIRFYIKNDNSIVKQGVYICLKKSNKTLKIDLNQFYRLIVFKRNFFSKF</sequence>